<dbReference type="GO" id="GO:0016757">
    <property type="term" value="F:glycosyltransferase activity"/>
    <property type="evidence" value="ECO:0007669"/>
    <property type="project" value="UniProtKB-KW"/>
</dbReference>
<comment type="caution">
    <text evidence="2">The sequence shown here is derived from an EMBL/GenBank/DDBJ whole genome shotgun (WGS) entry which is preliminary data.</text>
</comment>
<evidence type="ECO:0000313" key="2">
    <source>
        <dbReference type="EMBL" id="KTC85655.1"/>
    </source>
</evidence>
<dbReference type="RefSeq" id="WP_058496270.1">
    <property type="nucleotide sequence ID" value="NZ_CAAAIU010000005.1"/>
</dbReference>
<evidence type="ECO:0000313" key="3">
    <source>
        <dbReference type="Proteomes" id="UP000054736"/>
    </source>
</evidence>
<dbReference type="EMBL" id="LNXY01000027">
    <property type="protein sequence ID" value="KTC85655.1"/>
    <property type="molecule type" value="Genomic_DNA"/>
</dbReference>
<dbReference type="PATRIC" id="fig|1212489.4.peg.2092"/>
<dbReference type="STRING" id="1212489.Ldro_1980"/>
<sequence>MEKYVDRYEAGKILAEQLKEYANDQNTIVLGLARGGVPVAYEIARTLSLPLDVLIVRKLGVPGHEELAMGAIVTGDAVVFNDEIIHSFHLSDSSIQKVIQVEQKELQRRESLYRQDRPSLNLKAKTVILVDDGIATGASMLAALKAVRLQQPASIIIAVPVAADATCNDLAGLADYLVCPLKPVNFYAVGLWYEDFNQTTDEEIFELLAKTTTNQ</sequence>
<feature type="domain" description="Phosphoribosyltransferase" evidence="1">
    <location>
        <begin position="12"/>
        <end position="164"/>
    </location>
</feature>
<proteinExistence type="predicted"/>
<name>A0A0W0SQG6_9GAMM</name>
<dbReference type="InterPro" id="IPR000836">
    <property type="entry name" value="PRTase_dom"/>
</dbReference>
<dbReference type="OrthoDB" id="9810066at2"/>
<accession>A0A0W0SQG6</accession>
<keyword evidence="2" id="KW-0328">Glycosyltransferase</keyword>
<dbReference type="AlphaFoldDB" id="A0A0W0SQG6"/>
<dbReference type="SUPFAM" id="SSF53271">
    <property type="entry name" value="PRTase-like"/>
    <property type="match status" value="1"/>
</dbReference>
<dbReference type="Proteomes" id="UP000054736">
    <property type="component" value="Unassembled WGS sequence"/>
</dbReference>
<protein>
    <submittedName>
        <fullName evidence="2">Phosphoribosyltransferase</fullName>
    </submittedName>
</protein>
<dbReference type="InterPro" id="IPR029057">
    <property type="entry name" value="PRTase-like"/>
</dbReference>
<reference evidence="2 3" key="1">
    <citation type="submission" date="2015-11" db="EMBL/GenBank/DDBJ databases">
        <title>Genomic analysis of 38 Legionella species identifies large and diverse effector repertoires.</title>
        <authorList>
            <person name="Burstein D."/>
            <person name="Amaro F."/>
            <person name="Zusman T."/>
            <person name="Lifshitz Z."/>
            <person name="Cohen O."/>
            <person name="Gilbert J.A."/>
            <person name="Pupko T."/>
            <person name="Shuman H.A."/>
            <person name="Segal G."/>
        </authorList>
    </citation>
    <scope>NUCLEOTIDE SEQUENCE [LARGE SCALE GENOMIC DNA]</scope>
    <source>
        <strain evidence="2 3">ATCC 700990</strain>
    </source>
</reference>
<organism evidence="2 3">
    <name type="scientific">Legionella drozanskii LLAP-1</name>
    <dbReference type="NCBI Taxonomy" id="1212489"/>
    <lineage>
        <taxon>Bacteria</taxon>
        <taxon>Pseudomonadati</taxon>
        <taxon>Pseudomonadota</taxon>
        <taxon>Gammaproteobacteria</taxon>
        <taxon>Legionellales</taxon>
        <taxon>Legionellaceae</taxon>
        <taxon>Legionella</taxon>
    </lineage>
</organism>
<gene>
    <name evidence="2" type="ORF">Ldro_1980</name>
</gene>
<evidence type="ECO:0000259" key="1">
    <source>
        <dbReference type="Pfam" id="PF00156"/>
    </source>
</evidence>
<keyword evidence="3" id="KW-1185">Reference proteome</keyword>
<keyword evidence="2" id="KW-0808">Transferase</keyword>
<dbReference type="Gene3D" id="3.30.1310.20">
    <property type="entry name" value="PRTase-like"/>
    <property type="match status" value="1"/>
</dbReference>
<dbReference type="CDD" id="cd06223">
    <property type="entry name" value="PRTases_typeI"/>
    <property type="match status" value="1"/>
</dbReference>
<dbReference type="Pfam" id="PF00156">
    <property type="entry name" value="Pribosyltran"/>
    <property type="match status" value="1"/>
</dbReference>
<dbReference type="Gene3D" id="3.40.50.2020">
    <property type="match status" value="1"/>
</dbReference>